<accession>A0A9Q8QCB3</accession>
<sequence length="162" mass="18654">MTSSQPVLNQVVRYLEGPDGFEGWLVTVELALMASDLQDHTARTPDPATKDWVIDDIKTRGVIIHYISHDLIVKLKQDDWTPNSTAKATMERLKTILMHVAEDSRQDTIKQSFNIYLRKFGTIEQFIDKIHWCWTRLEAVLDKLDEKLFCIRSNGRLPGSRG</sequence>
<reference evidence="1" key="1">
    <citation type="submission" date="2021-11" db="EMBL/GenBank/DDBJ databases">
        <title>Purpureocillium_takamizusanense_genome.</title>
        <authorList>
            <person name="Nguyen N.-H."/>
        </authorList>
    </citation>
    <scope>NUCLEOTIDE SEQUENCE</scope>
    <source>
        <strain evidence="1">PT3</strain>
    </source>
</reference>
<protein>
    <submittedName>
        <fullName evidence="1">Uncharacterized protein</fullName>
    </submittedName>
</protein>
<dbReference type="EMBL" id="CP086355">
    <property type="protein sequence ID" value="UNI16693.1"/>
    <property type="molecule type" value="Genomic_DNA"/>
</dbReference>
<dbReference type="RefSeq" id="XP_047840174.1">
    <property type="nucleotide sequence ID" value="XM_047984200.1"/>
</dbReference>
<evidence type="ECO:0000313" key="2">
    <source>
        <dbReference type="Proteomes" id="UP000829364"/>
    </source>
</evidence>
<evidence type="ECO:0000313" key="1">
    <source>
        <dbReference type="EMBL" id="UNI16693.1"/>
    </source>
</evidence>
<organism evidence="1 2">
    <name type="scientific">Purpureocillium takamizusanense</name>
    <dbReference type="NCBI Taxonomy" id="2060973"/>
    <lineage>
        <taxon>Eukaryota</taxon>
        <taxon>Fungi</taxon>
        <taxon>Dikarya</taxon>
        <taxon>Ascomycota</taxon>
        <taxon>Pezizomycotina</taxon>
        <taxon>Sordariomycetes</taxon>
        <taxon>Hypocreomycetidae</taxon>
        <taxon>Hypocreales</taxon>
        <taxon>Ophiocordycipitaceae</taxon>
        <taxon>Purpureocillium</taxon>
    </lineage>
</organism>
<dbReference type="KEGG" id="ptkz:JDV02_003107"/>
<gene>
    <name evidence="1" type="ORF">JDV02_003107</name>
</gene>
<proteinExistence type="predicted"/>
<dbReference type="Proteomes" id="UP000829364">
    <property type="component" value="Chromosome 2"/>
</dbReference>
<keyword evidence="2" id="KW-1185">Reference proteome</keyword>
<dbReference type="AlphaFoldDB" id="A0A9Q8QCB3"/>
<name>A0A9Q8QCB3_9HYPO</name>
<dbReference type="GeneID" id="72065067"/>